<evidence type="ECO:0000313" key="1">
    <source>
        <dbReference type="EMBL" id="EGE86630.2"/>
    </source>
</evidence>
<feature type="non-terminal residue" evidence="1">
    <location>
        <position position="1"/>
    </location>
</feature>
<dbReference type="AlphaFoldDB" id="F2TTR7"/>
<accession>F2TTR7</accession>
<protein>
    <submittedName>
        <fullName evidence="1">Uncharacterized protein</fullName>
    </submittedName>
</protein>
<name>F2TTR7_AJEDA</name>
<organism evidence="1">
    <name type="scientific">Ajellomyces dermatitidis (strain ATCC 18188 / CBS 674.68)</name>
    <name type="common">Blastomyces dermatitidis</name>
    <dbReference type="NCBI Taxonomy" id="653446"/>
    <lineage>
        <taxon>Eukaryota</taxon>
        <taxon>Fungi</taxon>
        <taxon>Dikarya</taxon>
        <taxon>Ascomycota</taxon>
        <taxon>Pezizomycotina</taxon>
        <taxon>Eurotiomycetes</taxon>
        <taxon>Eurotiomycetidae</taxon>
        <taxon>Onygenales</taxon>
        <taxon>Ajellomycetaceae</taxon>
        <taxon>Blastomyces</taxon>
    </lineage>
</organism>
<feature type="non-terminal residue" evidence="1">
    <location>
        <position position="152"/>
    </location>
</feature>
<sequence>SSHVDRSVFTDDSESDVAFLIENLKNMIIKKLSMSCVAESSASSLASSAASFSATLFSISFSATSQSSTLVSVSDSPASATPVPATSDFTASAFITSSPCFKKMLYRLNESHLSRIILSFNSVEIAKDICVFRNKNMNVVLFYTCEYETHMP</sequence>
<gene>
    <name evidence="1" type="ORF">BDDG_09577</name>
</gene>
<dbReference type="HOGENOM" id="CLU_044088_1_0_1"/>
<dbReference type="Proteomes" id="UP000007802">
    <property type="component" value="Unassembled WGS sequence"/>
</dbReference>
<reference evidence="1" key="1">
    <citation type="submission" date="2010-03" db="EMBL/GenBank/DDBJ databases">
        <title>Annotation of Blastomyces dermatitidis strain ATCC 18188.</title>
        <authorList>
            <consortium name="The Broad Institute Genome Sequencing Platform"/>
            <consortium name="Broad Institute Genome Sequencing Center for Infectious Disease."/>
            <person name="Cuomo C."/>
            <person name="Klein B."/>
            <person name="Sullivan T."/>
            <person name="Heitman J."/>
            <person name="Young S."/>
            <person name="Zeng Q."/>
            <person name="Gargeya S."/>
            <person name="Alvarado L."/>
            <person name="Berlin A.M."/>
            <person name="Chapman S.B."/>
            <person name="Chen Z."/>
            <person name="Freedman E."/>
            <person name="Gellesch M."/>
            <person name="Goldberg J."/>
            <person name="Griggs A."/>
            <person name="Gujja S."/>
            <person name="Heilman E."/>
            <person name="Heiman D."/>
            <person name="Howarth C."/>
            <person name="Mehta T."/>
            <person name="Neiman D."/>
            <person name="Pearson M."/>
            <person name="Roberts A."/>
            <person name="Saif S."/>
            <person name="Shea T."/>
            <person name="Shenoy N."/>
            <person name="Sisk P."/>
            <person name="Stolte C."/>
            <person name="Sykes S."/>
            <person name="White J."/>
            <person name="Yandava C."/>
            <person name="Haas B."/>
            <person name="Nusbaum C."/>
            <person name="Birren B."/>
        </authorList>
    </citation>
    <scope>NUCLEOTIDE SEQUENCE [LARGE SCALE GENOMIC DNA]</scope>
    <source>
        <strain evidence="1">ATCC 18188</strain>
    </source>
</reference>
<proteinExistence type="predicted"/>
<dbReference type="EMBL" id="GG749592">
    <property type="protein sequence ID" value="EGE86630.2"/>
    <property type="molecule type" value="Genomic_DNA"/>
</dbReference>